<sequence length="146" mass="15838">MELVGGRTVGVEAKLDHRVTDDQIEAEKRAVDDLFLLVLDRVDAVDHADQVRGVITWKEAIDCFPGSRVTMADIDALPPQKVAVERVLRSLTGITGLDAPAWCDRSWHATTAGSAPVDPPPPVVSGSVSWFRRRVGKYGSSEGGFE</sequence>
<evidence type="ECO:0000313" key="1">
    <source>
        <dbReference type="EMBL" id="GAC86310.1"/>
    </source>
</evidence>
<accession>A0ABQ0IRW5</accession>
<evidence type="ECO:0000313" key="2">
    <source>
        <dbReference type="Proteomes" id="UP000035021"/>
    </source>
</evidence>
<protein>
    <recommendedName>
        <fullName evidence="3">CBS domain-containing protein</fullName>
    </recommendedName>
</protein>
<name>A0ABQ0IRW5_9ACTN</name>
<organism evidence="1 2">
    <name type="scientific">Gordonia paraffinivorans NBRC 108238</name>
    <dbReference type="NCBI Taxonomy" id="1223543"/>
    <lineage>
        <taxon>Bacteria</taxon>
        <taxon>Bacillati</taxon>
        <taxon>Actinomycetota</taxon>
        <taxon>Actinomycetes</taxon>
        <taxon>Mycobacteriales</taxon>
        <taxon>Gordoniaceae</taxon>
        <taxon>Gordonia</taxon>
    </lineage>
</organism>
<keyword evidence="2" id="KW-1185">Reference proteome</keyword>
<dbReference type="EMBL" id="BAOQ01000078">
    <property type="protein sequence ID" value="GAC86310.1"/>
    <property type="molecule type" value="Genomic_DNA"/>
</dbReference>
<proteinExistence type="predicted"/>
<dbReference type="RefSeq" id="WP_006902605.1">
    <property type="nucleotide sequence ID" value="NZ_BAOQ01000078.1"/>
</dbReference>
<gene>
    <name evidence="1" type="ORF">GP2_078_00020</name>
</gene>
<evidence type="ECO:0008006" key="3">
    <source>
        <dbReference type="Google" id="ProtNLM"/>
    </source>
</evidence>
<dbReference type="Proteomes" id="UP000035021">
    <property type="component" value="Unassembled WGS sequence"/>
</dbReference>
<reference evidence="1 2" key="1">
    <citation type="submission" date="2013-02" db="EMBL/GenBank/DDBJ databases">
        <title>Whole genome shotgun sequence of Gordonia paraffinivorans NBRC 108238.</title>
        <authorList>
            <person name="Isaki-Nakamura S."/>
            <person name="Hosoyama A."/>
            <person name="Tsuchikane K."/>
            <person name="Ando Y."/>
            <person name="Baba S."/>
            <person name="Ohji S."/>
            <person name="Hamada M."/>
            <person name="Tamura T."/>
            <person name="Yamazoe A."/>
            <person name="Yamazaki S."/>
            <person name="Fujita N."/>
        </authorList>
    </citation>
    <scope>NUCLEOTIDE SEQUENCE [LARGE SCALE GENOMIC DNA]</scope>
    <source>
        <strain evidence="1 2">NBRC 108238</strain>
    </source>
</reference>
<comment type="caution">
    <text evidence="1">The sequence shown here is derived from an EMBL/GenBank/DDBJ whole genome shotgun (WGS) entry which is preliminary data.</text>
</comment>